<dbReference type="Ensembl" id="ENSHCOT00000026268.1">
    <property type="protein sequence ID" value="ENSHCOP00000024173.1"/>
    <property type="gene ID" value="ENSHCOG00000013327.1"/>
</dbReference>
<feature type="domain" description="Dynein axonemal assembly factor 5 TPR repeats" evidence="2">
    <location>
        <begin position="108"/>
        <end position="296"/>
    </location>
</feature>
<reference evidence="3" key="2">
    <citation type="submission" date="2025-09" db="UniProtKB">
        <authorList>
            <consortium name="Ensembl"/>
        </authorList>
    </citation>
    <scope>IDENTIFICATION</scope>
</reference>
<sequence>PTIPPTTSEPTLDISEMTGVHIDPSRAPVAFGRLAIPELFAQLVEPDAARRLRALASLCDLTHDPERLYQVVSEGFLDQLEVLLKDGDAAVRTRTCELLHLVTSHNIARQALLSSPLLARLSQLLDDPSPLCRTRAHRVMNSLALLPAGAKALQALVPKLMLKLQEEQEEKEEEVQALLLSTLSCCSRLDAAPALSHRGVTLIGRKLSHACSNIRREAAGAMMALSVIVIAMSQVCEAAVLPVLADLLRDQDVDVQANAAGAIMNTVVITTGKHQCLELDVLPVLLELLSQRKPDVEEEQRRKALVLYSLRALTSLAEAPEGRRRLLLQLPLLVGRSEPPEEDADIRRAARTAVNVVTWTP</sequence>
<dbReference type="InterPro" id="IPR042856">
    <property type="entry name" value="RSP14"/>
</dbReference>
<evidence type="ECO:0000313" key="3">
    <source>
        <dbReference type="Ensembl" id="ENSHCOP00000024173.1"/>
    </source>
</evidence>
<protein>
    <submittedName>
        <fullName evidence="3">Radial spoke head 14 homolog</fullName>
    </submittedName>
</protein>
<dbReference type="PANTHER" id="PTHR15599:SF1">
    <property type="entry name" value="RADIAL SPOKE HEAD 14 HOMOLOG"/>
    <property type="match status" value="1"/>
</dbReference>
<keyword evidence="1" id="KW-0175">Coiled coil</keyword>
<accession>A0A3Q2ZD85</accession>
<dbReference type="SUPFAM" id="SSF48371">
    <property type="entry name" value="ARM repeat"/>
    <property type="match status" value="1"/>
</dbReference>
<dbReference type="Pfam" id="PF25757">
    <property type="entry name" value="TPR_DNAAF5"/>
    <property type="match status" value="1"/>
</dbReference>
<dbReference type="InterPro" id="IPR057978">
    <property type="entry name" value="TPR_DAAF5"/>
</dbReference>
<dbReference type="Gene3D" id="1.25.10.10">
    <property type="entry name" value="Leucine-rich Repeat Variant"/>
    <property type="match status" value="2"/>
</dbReference>
<dbReference type="GeneTree" id="ENSGT00500000044989"/>
<evidence type="ECO:0000256" key="1">
    <source>
        <dbReference type="SAM" id="Coils"/>
    </source>
</evidence>
<dbReference type="Proteomes" id="UP000264820">
    <property type="component" value="Unplaced"/>
</dbReference>
<evidence type="ECO:0000259" key="2">
    <source>
        <dbReference type="Pfam" id="PF25757"/>
    </source>
</evidence>
<dbReference type="PANTHER" id="PTHR15599">
    <property type="entry name" value="RTDR1"/>
    <property type="match status" value="1"/>
</dbReference>
<reference evidence="3" key="1">
    <citation type="submission" date="2025-08" db="UniProtKB">
        <authorList>
            <consortium name="Ensembl"/>
        </authorList>
    </citation>
    <scope>IDENTIFICATION</scope>
</reference>
<organism evidence="3 4">
    <name type="scientific">Hippocampus comes</name>
    <name type="common">Tiger tail seahorse</name>
    <dbReference type="NCBI Taxonomy" id="109280"/>
    <lineage>
        <taxon>Eukaryota</taxon>
        <taxon>Metazoa</taxon>
        <taxon>Chordata</taxon>
        <taxon>Craniata</taxon>
        <taxon>Vertebrata</taxon>
        <taxon>Euteleostomi</taxon>
        <taxon>Actinopterygii</taxon>
        <taxon>Neopterygii</taxon>
        <taxon>Teleostei</taxon>
        <taxon>Neoteleostei</taxon>
        <taxon>Acanthomorphata</taxon>
        <taxon>Syngnathiaria</taxon>
        <taxon>Syngnathiformes</taxon>
        <taxon>Syngnathoidei</taxon>
        <taxon>Syngnathidae</taxon>
        <taxon>Hippocampus</taxon>
    </lineage>
</organism>
<name>A0A3Q2ZD85_HIPCM</name>
<dbReference type="STRING" id="109280.ENSHCOP00000024173"/>
<keyword evidence="4" id="KW-1185">Reference proteome</keyword>
<dbReference type="OMA" id="VWQHDVI"/>
<dbReference type="AlphaFoldDB" id="A0A3Q2ZD85"/>
<feature type="coiled-coil region" evidence="1">
    <location>
        <begin position="150"/>
        <end position="181"/>
    </location>
</feature>
<dbReference type="InterPro" id="IPR016024">
    <property type="entry name" value="ARM-type_fold"/>
</dbReference>
<dbReference type="InterPro" id="IPR011989">
    <property type="entry name" value="ARM-like"/>
</dbReference>
<proteinExistence type="predicted"/>
<evidence type="ECO:0000313" key="4">
    <source>
        <dbReference type="Proteomes" id="UP000264820"/>
    </source>
</evidence>